<sequence length="387" mass="44406">MNTIKTFIPSESVDAFKKFAEKTKRNVEGFDYTISNPRKKLFRHAVVEDCQTIIGKYWHDICDLTINMPDESNWRLLATYKNGAFTPADTTKELVFKIKEHGADYGKCDLCGHWCNNAYVIENTQTGDELQVGCECIKKFGLKYIDFLSDFTRKLYETYDHTIRYATDDDYGDLIPIWGGPKDSRYTDAILKNDMIAMCKALYDECPVYKKGYYANGRYYPSETIAKLEEIRDSKKFTVDTSYITKVCDFALSKEPKSQFEVEMQKVANDYYTFSEQFVYAFFLVKNYEDSLKGGIDAIKKGMQVKVVGKVIQQRTEQSYYGEMVTNTILTKNGIVCERVGKIPTAQKDGENTTEFYAIIKGVFNGKVCLDRATKNPKKGIEVAMEI</sequence>
<accession>A0A3R6H601</accession>
<dbReference type="AlphaFoldDB" id="A0A3R6H601"/>
<comment type="caution">
    <text evidence="1">The sequence shown here is derived from an EMBL/GenBank/DDBJ whole genome shotgun (WGS) entry which is preliminary data.</text>
</comment>
<protein>
    <submittedName>
        <fullName evidence="1">Uncharacterized protein</fullName>
    </submittedName>
</protein>
<dbReference type="EMBL" id="QRIN01000040">
    <property type="protein sequence ID" value="RHG64786.1"/>
    <property type="molecule type" value="Genomic_DNA"/>
</dbReference>
<dbReference type="Proteomes" id="UP000286501">
    <property type="component" value="Unassembled WGS sequence"/>
</dbReference>
<proteinExistence type="predicted"/>
<gene>
    <name evidence="1" type="ORF">DW250_10070</name>
</gene>
<reference evidence="1 2" key="1">
    <citation type="submission" date="2018-08" db="EMBL/GenBank/DDBJ databases">
        <title>A genome reference for cultivated species of the human gut microbiota.</title>
        <authorList>
            <person name="Zou Y."/>
            <person name="Xue W."/>
            <person name="Luo G."/>
        </authorList>
    </citation>
    <scope>NUCLEOTIDE SEQUENCE [LARGE SCALE GENOMIC DNA]</scope>
    <source>
        <strain evidence="1 2">AM22-1</strain>
    </source>
</reference>
<dbReference type="RefSeq" id="WP_118201122.1">
    <property type="nucleotide sequence ID" value="NZ_QRIE01000005.1"/>
</dbReference>
<organism evidence="1 2">
    <name type="scientific">Segatella copri</name>
    <dbReference type="NCBI Taxonomy" id="165179"/>
    <lineage>
        <taxon>Bacteria</taxon>
        <taxon>Pseudomonadati</taxon>
        <taxon>Bacteroidota</taxon>
        <taxon>Bacteroidia</taxon>
        <taxon>Bacteroidales</taxon>
        <taxon>Prevotellaceae</taxon>
        <taxon>Segatella</taxon>
    </lineage>
</organism>
<name>A0A3R6H601_9BACT</name>
<evidence type="ECO:0000313" key="1">
    <source>
        <dbReference type="EMBL" id="RHG64786.1"/>
    </source>
</evidence>
<evidence type="ECO:0000313" key="2">
    <source>
        <dbReference type="Proteomes" id="UP000286501"/>
    </source>
</evidence>